<dbReference type="OrthoDB" id="5881184at2"/>
<dbReference type="PIRSF" id="PIRSF018637">
    <property type="entry name" value="TrmK"/>
    <property type="match status" value="1"/>
</dbReference>
<dbReference type="SUPFAM" id="SSF53335">
    <property type="entry name" value="S-adenosyl-L-methionine-dependent methyltransferases"/>
    <property type="match status" value="1"/>
</dbReference>
<dbReference type="GO" id="GO:0160105">
    <property type="term" value="F:tRNA (adenine(22)-N1)-methyltransferase activity"/>
    <property type="evidence" value="ECO:0007669"/>
    <property type="project" value="InterPro"/>
</dbReference>
<dbReference type="Gene3D" id="3.40.50.150">
    <property type="entry name" value="Vaccinia Virus protein VP39"/>
    <property type="match status" value="1"/>
</dbReference>
<evidence type="ECO:0000313" key="1">
    <source>
        <dbReference type="EMBL" id="RFT05884.1"/>
    </source>
</evidence>
<keyword evidence="2" id="KW-1185">Reference proteome</keyword>
<organism evidence="1 2">
    <name type="scientific">Evtepia gabavorous</name>
    <dbReference type="NCBI Taxonomy" id="2211183"/>
    <lineage>
        <taxon>Bacteria</taxon>
        <taxon>Bacillati</taxon>
        <taxon>Bacillota</taxon>
        <taxon>Clostridia</taxon>
        <taxon>Eubacteriales</taxon>
        <taxon>Evtepia</taxon>
    </lineage>
</organism>
<dbReference type="Pfam" id="PF12847">
    <property type="entry name" value="Methyltransf_18"/>
    <property type="match status" value="1"/>
</dbReference>
<keyword evidence="1" id="KW-0489">Methyltransferase</keyword>
<accession>A0A3E2B1L5</accession>
<dbReference type="GeneID" id="97996150"/>
<dbReference type="AlphaFoldDB" id="A0A3E2B1L5"/>
<feature type="non-terminal residue" evidence="1">
    <location>
        <position position="199"/>
    </location>
</feature>
<dbReference type="InterPro" id="IPR006901">
    <property type="entry name" value="TrmK"/>
</dbReference>
<name>A0A3E2B1L5_9FIRM</name>
<dbReference type="GO" id="GO:0032259">
    <property type="term" value="P:methylation"/>
    <property type="evidence" value="ECO:0007669"/>
    <property type="project" value="UniProtKB-KW"/>
</dbReference>
<gene>
    <name evidence="1" type="ORF">DV520_10425</name>
</gene>
<dbReference type="PANTHER" id="PTHR38451">
    <property type="entry name" value="TRNA (ADENINE(22)-N(1))-METHYLTRANSFERASE"/>
    <property type="match status" value="1"/>
</dbReference>
<evidence type="ECO:0000313" key="2">
    <source>
        <dbReference type="Proteomes" id="UP000260649"/>
    </source>
</evidence>
<sequence length="199" mass="22224">MRRLELSPRLAAIAEQVPQGARLADVGTDHAYLPAWLLLAGRISGAVATDVREGPLQRGRETARLYKVEDRMVFRCCDGLAAVEPQEADTVVIAGMGGELMARIVERAPWTRGCTLLLQPMSAQEVLRQWLVTHGYCIQRETLVREGEKFYGILTATGGESPAYTLAELWAGRQRRGEVSPHRLAYLEEQIRRRERALA</sequence>
<proteinExistence type="predicted"/>
<protein>
    <submittedName>
        <fullName evidence="1">SAM-dependent methyltransferase</fullName>
    </submittedName>
</protein>
<dbReference type="EMBL" id="QQRQ01000024">
    <property type="protein sequence ID" value="RFT05884.1"/>
    <property type="molecule type" value="Genomic_DNA"/>
</dbReference>
<reference evidence="1 2" key="1">
    <citation type="submission" date="2018-07" db="EMBL/GenBank/DDBJ databases">
        <title>GABA Modulating Bacteria of the Human Gut Microbiota.</title>
        <authorList>
            <person name="Strandwitz P."/>
            <person name="Kim K.H."/>
            <person name="Terekhova D."/>
            <person name="Liu J.K."/>
            <person name="Sharma A."/>
            <person name="Levering J."/>
            <person name="Mcdonald D."/>
            <person name="Dietrich D."/>
            <person name="Ramadhar T.R."/>
            <person name="Lekbua A."/>
            <person name="Mroue N."/>
            <person name="Liston C."/>
            <person name="Stewart E.J."/>
            <person name="Dubin M.J."/>
            <person name="Zengler K."/>
            <person name="Knight R."/>
            <person name="Gilbert J.A."/>
            <person name="Clardy J."/>
            <person name="Lewis K."/>
        </authorList>
    </citation>
    <scope>NUCLEOTIDE SEQUENCE [LARGE SCALE GENOMIC DNA]</scope>
    <source>
        <strain evidence="1 2">KLE1738</strain>
    </source>
</reference>
<dbReference type="PANTHER" id="PTHR38451:SF1">
    <property type="entry name" value="TRNA (ADENINE(22)-N(1))-METHYLTRANSFERASE"/>
    <property type="match status" value="1"/>
</dbReference>
<dbReference type="RefSeq" id="WP_133308858.1">
    <property type="nucleotide sequence ID" value="NZ_QIML01000024.1"/>
</dbReference>
<keyword evidence="1" id="KW-0808">Transferase</keyword>
<comment type="caution">
    <text evidence="1">The sequence shown here is derived from an EMBL/GenBank/DDBJ whole genome shotgun (WGS) entry which is preliminary data.</text>
</comment>
<dbReference type="Proteomes" id="UP000260649">
    <property type="component" value="Unassembled WGS sequence"/>
</dbReference>
<dbReference type="InterPro" id="IPR029063">
    <property type="entry name" value="SAM-dependent_MTases_sf"/>
</dbReference>